<dbReference type="Gene3D" id="3.30.950.30">
    <property type="entry name" value="Schlafen, AAA domain"/>
    <property type="match status" value="1"/>
</dbReference>
<dbReference type="Pfam" id="PF04326">
    <property type="entry name" value="SLFN_AlbA_2"/>
    <property type="match status" value="1"/>
</dbReference>
<dbReference type="Gene3D" id="3.20.20.140">
    <property type="entry name" value="Metal-dependent hydrolases"/>
    <property type="match status" value="1"/>
</dbReference>
<reference evidence="5" key="1">
    <citation type="submission" date="2017-08" db="EMBL/GenBank/DDBJ databases">
        <authorList>
            <person name="Grouzdev D.S."/>
            <person name="Gaisin V.A."/>
            <person name="Rysina M.S."/>
            <person name="Gorlenko V.M."/>
        </authorList>
    </citation>
    <scope>NUCLEOTIDE SEQUENCE [LARGE SCALE GENOMIC DNA]</scope>
    <source>
        <strain evidence="5">Kir15-3F</strain>
    </source>
</reference>
<dbReference type="RefSeq" id="WP_097644075.1">
    <property type="nucleotide sequence ID" value="NZ_NQWI01000041.1"/>
</dbReference>
<gene>
    <name evidence="4" type="ORF">CJ255_10605</name>
</gene>
<feature type="region of interest" description="Disordered" evidence="2">
    <location>
        <begin position="579"/>
        <end position="599"/>
    </location>
</feature>
<sequence length="787" mass="88904">MSIVAENRNGMRWIRADLHLHTPASEDYAEPEVSYLDILQEAERRDLEIIAFTDHNTVHGYELFQRDLDFLQTLEAAGRLTEEEQQRLQEYRRLLAKLTVLPGFEFTSHFGAHILGVFPPDRPISLIEATLLQLGVPPDQLKVGACSVTNTRHVTEAYEIIARAGGLVIAPHVNGPNGVVSETLRMGTSGQARIAVSQSAHLHALEFINFYTDHEKFTSPGFYNGKTEHYERRMFCIQGSDAHRLRRLPDSENHVMHRHGIGDRYVELLLPDNSFESLRALLSSQEFDRVRVPKRDQKQWAVDAIRFGGSSERQILRVLAGEPPAAYAFWRDVAALANSGGGVLIIGCEPGGRVVGVERPDHVSEALRRGVAEHVTPQPYLSFELMSYEGHDVMRVEVKAAEPPPYVGSDGSISIRRDGETHPADRGEIIQLCRRALAEGASSPLDNGQDIDLPRSGVQIVSAQKRGGVWLYEVRDLRTTAGVTRDRAQGLWAYAISRHEDLRDGRVDLQSQVKWKGRLGLWRAYRQGSRTKYDLVHRDANGVIDHIFFGVSDWGLSDAWATLLNERNGDAIETETQAFDPTDELPPGVGHEEPLEPLEAPTELAEPSIWGERRVRWRGRGGLAKVTLDPTGDARFDLVMKDKEGDGQQNYPAVPLEKLTEAWLSLIRVPRPRTGIEVINAARNDEGELQYIFRNLRTGDVSGVPWRLQDIEPGTVREYAARMYQQDQPLDEEKVRWWGNLGYLRPMRSQVDLVFLDEHGEAHFYYAARREELTGEWRELLELYGEV</sequence>
<keyword evidence="1" id="KW-0175">Coiled coil</keyword>
<dbReference type="AlphaFoldDB" id="A0A2A6RJH7"/>
<dbReference type="InterPro" id="IPR007421">
    <property type="entry name" value="Schlafen_AlbA_2_dom"/>
</dbReference>
<organism evidence="4 5">
    <name type="scientific">Candidatus Viridilinea mediisalina</name>
    <dbReference type="NCBI Taxonomy" id="2024553"/>
    <lineage>
        <taxon>Bacteria</taxon>
        <taxon>Bacillati</taxon>
        <taxon>Chloroflexota</taxon>
        <taxon>Chloroflexia</taxon>
        <taxon>Chloroflexales</taxon>
        <taxon>Chloroflexineae</taxon>
        <taxon>Oscillochloridaceae</taxon>
        <taxon>Candidatus Viridilinea</taxon>
    </lineage>
</organism>
<feature type="coiled-coil region" evidence="1">
    <location>
        <begin position="74"/>
        <end position="101"/>
    </location>
</feature>
<feature type="domain" description="Polymerase/histidinol phosphatase N-terminal" evidence="3">
    <location>
        <begin position="16"/>
        <end position="110"/>
    </location>
</feature>
<dbReference type="SUPFAM" id="SSF89550">
    <property type="entry name" value="PHP domain-like"/>
    <property type="match status" value="1"/>
</dbReference>
<protein>
    <submittedName>
        <fullName evidence="4">AAA family ATPase</fullName>
    </submittedName>
</protein>
<evidence type="ECO:0000313" key="4">
    <source>
        <dbReference type="EMBL" id="PDW03091.1"/>
    </source>
</evidence>
<dbReference type="OrthoDB" id="9791620at2"/>
<dbReference type="InterPro" id="IPR016195">
    <property type="entry name" value="Pol/histidinol_Pase-like"/>
</dbReference>
<dbReference type="InterPro" id="IPR052018">
    <property type="entry name" value="PHP_domain"/>
</dbReference>
<evidence type="ECO:0000256" key="1">
    <source>
        <dbReference type="SAM" id="Coils"/>
    </source>
</evidence>
<dbReference type="Proteomes" id="UP000220527">
    <property type="component" value="Unassembled WGS sequence"/>
</dbReference>
<evidence type="ECO:0000256" key="2">
    <source>
        <dbReference type="SAM" id="MobiDB-lite"/>
    </source>
</evidence>
<dbReference type="SMART" id="SM00481">
    <property type="entry name" value="POLIIIAc"/>
    <property type="match status" value="1"/>
</dbReference>
<dbReference type="GO" id="GO:0035312">
    <property type="term" value="F:5'-3' DNA exonuclease activity"/>
    <property type="evidence" value="ECO:0007669"/>
    <property type="project" value="TreeGrafter"/>
</dbReference>
<dbReference type="InterPro" id="IPR038461">
    <property type="entry name" value="Schlafen_AlbA_2_dom_sf"/>
</dbReference>
<dbReference type="PANTHER" id="PTHR42924">
    <property type="entry name" value="EXONUCLEASE"/>
    <property type="match status" value="1"/>
</dbReference>
<name>A0A2A6RJH7_9CHLR</name>
<dbReference type="EMBL" id="NQWI01000041">
    <property type="protein sequence ID" value="PDW03091.1"/>
    <property type="molecule type" value="Genomic_DNA"/>
</dbReference>
<comment type="caution">
    <text evidence="4">The sequence shown here is derived from an EMBL/GenBank/DDBJ whole genome shotgun (WGS) entry which is preliminary data.</text>
</comment>
<dbReference type="PANTHER" id="PTHR42924:SF3">
    <property type="entry name" value="POLYMERASE_HISTIDINOL PHOSPHATASE N-TERMINAL DOMAIN-CONTAINING PROTEIN"/>
    <property type="match status" value="1"/>
</dbReference>
<dbReference type="GO" id="GO:0004534">
    <property type="term" value="F:5'-3' RNA exonuclease activity"/>
    <property type="evidence" value="ECO:0007669"/>
    <property type="project" value="TreeGrafter"/>
</dbReference>
<dbReference type="InterPro" id="IPR003141">
    <property type="entry name" value="Pol/His_phosphatase_N"/>
</dbReference>
<proteinExistence type="predicted"/>
<evidence type="ECO:0000259" key="3">
    <source>
        <dbReference type="SMART" id="SM00481"/>
    </source>
</evidence>
<keyword evidence="5" id="KW-1185">Reference proteome</keyword>
<evidence type="ECO:0000313" key="5">
    <source>
        <dbReference type="Proteomes" id="UP000220527"/>
    </source>
</evidence>
<accession>A0A2A6RJH7</accession>